<dbReference type="GO" id="GO:0005975">
    <property type="term" value="P:carbohydrate metabolic process"/>
    <property type="evidence" value="ECO:0007669"/>
    <property type="project" value="InterPro"/>
</dbReference>
<evidence type="ECO:0000259" key="7">
    <source>
        <dbReference type="SMART" id="SM00642"/>
    </source>
</evidence>
<dbReference type="SUPFAM" id="SSF51445">
    <property type="entry name" value="(Trans)glycosidases"/>
    <property type="match status" value="1"/>
</dbReference>
<dbReference type="FunFam" id="3.90.400.10:FF:000001">
    <property type="entry name" value="Maltase A3, isoform A"/>
    <property type="match status" value="1"/>
</dbReference>
<evidence type="ECO:0000256" key="6">
    <source>
        <dbReference type="SAM" id="SignalP"/>
    </source>
</evidence>
<dbReference type="PANTHER" id="PTHR10357:SF179">
    <property type="entry name" value="NEUTRAL AND BASIC AMINO ACID TRANSPORT PROTEIN RBAT"/>
    <property type="match status" value="1"/>
</dbReference>
<proteinExistence type="inferred from homology"/>
<evidence type="ECO:0000256" key="3">
    <source>
        <dbReference type="ARBA" id="ARBA00012741"/>
    </source>
</evidence>
<organism evidence="8">
    <name type="scientific">Fopius arisanus</name>
    <dbReference type="NCBI Taxonomy" id="64838"/>
    <lineage>
        <taxon>Eukaryota</taxon>
        <taxon>Metazoa</taxon>
        <taxon>Ecdysozoa</taxon>
        <taxon>Arthropoda</taxon>
        <taxon>Hexapoda</taxon>
        <taxon>Insecta</taxon>
        <taxon>Pterygota</taxon>
        <taxon>Neoptera</taxon>
        <taxon>Endopterygota</taxon>
        <taxon>Hymenoptera</taxon>
        <taxon>Apocrita</taxon>
        <taxon>Ichneumonoidea</taxon>
        <taxon>Braconidae</taxon>
        <taxon>Opiinae</taxon>
        <taxon>Fopius</taxon>
    </lineage>
</organism>
<feature type="non-terminal residue" evidence="8">
    <location>
        <position position="1"/>
    </location>
</feature>
<keyword evidence="4" id="KW-0325">Glycoprotein</keyword>
<dbReference type="Gene3D" id="3.20.20.80">
    <property type="entry name" value="Glycosidases"/>
    <property type="match status" value="1"/>
</dbReference>
<reference evidence="8" key="1">
    <citation type="submission" date="2015-01" db="EMBL/GenBank/DDBJ databases">
        <title>Transcriptome Assembly of Fopius arisanus.</title>
        <authorList>
            <person name="Geib S."/>
        </authorList>
    </citation>
    <scope>NUCLEOTIDE SEQUENCE</scope>
</reference>
<feature type="chain" id="PRO_5002201375" description="alpha-glucosidase" evidence="6">
    <location>
        <begin position="35"/>
        <end position="581"/>
    </location>
</feature>
<dbReference type="InterPro" id="IPR017853">
    <property type="entry name" value="GH"/>
</dbReference>
<dbReference type="InterPro" id="IPR006047">
    <property type="entry name" value="GH13_cat_dom"/>
</dbReference>
<dbReference type="GO" id="GO:0004558">
    <property type="term" value="F:alpha-1,4-glucosidase activity"/>
    <property type="evidence" value="ECO:0007669"/>
    <property type="project" value="UniProtKB-EC"/>
</dbReference>
<dbReference type="EMBL" id="GBYB01006209">
    <property type="protein sequence ID" value="JAG75976.1"/>
    <property type="molecule type" value="Transcribed_RNA"/>
</dbReference>
<evidence type="ECO:0000313" key="8">
    <source>
        <dbReference type="EMBL" id="JAG75976.1"/>
    </source>
</evidence>
<gene>
    <name evidence="8" type="primary">Mal-B2_1</name>
    <name evidence="8" type="ORF">g.71644</name>
</gene>
<dbReference type="AlphaFoldDB" id="A0A0C9QR61"/>
<accession>A0A0C9QR61</accession>
<keyword evidence="5" id="KW-0326">Glycosidase</keyword>
<dbReference type="InterPro" id="IPR045857">
    <property type="entry name" value="O16G_dom_2"/>
</dbReference>
<comment type="catalytic activity">
    <reaction evidence="1">
        <text>Hydrolysis of terminal, non-reducing (1-&gt;4)-linked alpha-D-glucose residues with release of alpha-D-glucose.</text>
        <dbReference type="EC" id="3.2.1.20"/>
    </reaction>
</comment>
<evidence type="ECO:0000256" key="4">
    <source>
        <dbReference type="ARBA" id="ARBA00023180"/>
    </source>
</evidence>
<evidence type="ECO:0000256" key="5">
    <source>
        <dbReference type="ARBA" id="ARBA00023295"/>
    </source>
</evidence>
<protein>
    <recommendedName>
        <fullName evidence="3">alpha-glucosidase</fullName>
        <ecNumber evidence="3">3.2.1.20</ecNumber>
    </recommendedName>
</protein>
<dbReference type="SMART" id="SM00642">
    <property type="entry name" value="Aamy"/>
    <property type="match status" value="1"/>
</dbReference>
<evidence type="ECO:0000256" key="2">
    <source>
        <dbReference type="ARBA" id="ARBA00008061"/>
    </source>
</evidence>
<dbReference type="Gene3D" id="3.90.400.10">
    <property type="entry name" value="Oligo-1,6-glucosidase, Domain 2"/>
    <property type="match status" value="1"/>
</dbReference>
<name>A0A0C9QR61_9HYME</name>
<keyword evidence="5" id="KW-0378">Hydrolase</keyword>
<feature type="domain" description="Glycosyl hydrolase family 13 catalytic" evidence="7">
    <location>
        <begin position="49"/>
        <end position="437"/>
    </location>
</feature>
<keyword evidence="6" id="KW-0732">Signal</keyword>
<evidence type="ECO:0000256" key="1">
    <source>
        <dbReference type="ARBA" id="ARBA00001657"/>
    </source>
</evidence>
<dbReference type="PANTHER" id="PTHR10357">
    <property type="entry name" value="ALPHA-AMYLASE FAMILY MEMBER"/>
    <property type="match status" value="1"/>
</dbReference>
<dbReference type="EC" id="3.2.1.20" evidence="3"/>
<comment type="similarity">
    <text evidence="2">Belongs to the glycosyl hydrolase 13 family.</text>
</comment>
<sequence>NIRGSHQSGQVHAKMSLRVLSLVLLAIVVQRAAAASKTKEWWKDAFIYQIYPRSFMDSDGDGIGDLKGIISKLEHFVDLNVSAIWISPIYVSPMADFGYDVSNFTDVDPTFGNITDFSALTAKAKALGLKVILDFVPNHTSDKHPWFVNSVKRIKPYTDYYVWMDGSLVNGTIYPPNNWLSVFGGSAWTFNAERGQYYLHQFTTGQPDLNYRSAAVITEIDAALTFWLDHGVDGFRIDAINYLFEDIEYLDEPRLFRPDLPVDDYETLDHIYSKDQVETYTLLKSWRKLLDTHSKKDKETKILLTEAYTDMPQTIKYYDAGSNIPMNFMFITPLDNRSTTRDFKRNIDAWINDVPKGHSPNWIVGNHDQHRVATRYGRKRADGFLMLAAVLPGTGVIYYGDEIGMEDRNMTFNETVDPAGCNAGPQRYRLKSRDPERTPYQWDNTTNAGFSTGNTTWLPVHPNYKELNLAAQKIDPSSHYSLFKKLVALKKMPIIDSGEVEVILVGYEVMGVVRKSPDVAPVVLLMNFESYPLVIDARTWMNIPEEMTVLVSSVGSGIPSGVTMDTTEILLSAGASVILTG</sequence>
<dbReference type="Pfam" id="PF00128">
    <property type="entry name" value="Alpha-amylase"/>
    <property type="match status" value="1"/>
</dbReference>
<dbReference type="CDD" id="cd11328">
    <property type="entry name" value="AmyAc_maltase"/>
    <property type="match status" value="1"/>
</dbReference>
<feature type="signal peptide" evidence="6">
    <location>
        <begin position="1"/>
        <end position="34"/>
    </location>
</feature>